<reference evidence="2 3" key="1">
    <citation type="submission" date="2018-08" db="EMBL/GenBank/DDBJ databases">
        <title>Draft genome of candidate division NPL-UPA2 bacterium Unc8 that adapted to ultra-basic serpentinizing groundwater.</title>
        <authorList>
            <person name="Ishii S."/>
            <person name="Suzuki S."/>
            <person name="Nealson K.H."/>
        </authorList>
    </citation>
    <scope>NUCLEOTIDE SEQUENCE [LARGE SCALE GENOMIC DNA]</scope>
    <source>
        <strain evidence="2">Unc8</strain>
    </source>
</reference>
<accession>A0A399FYX7</accession>
<dbReference type="AlphaFoldDB" id="A0A399FYX7"/>
<organism evidence="2 3">
    <name type="scientific">candidate division NPL-UPA2 bacterium Unc8</name>
    <dbReference type="NCBI Taxonomy" id="1980939"/>
    <lineage>
        <taxon>Bacteria</taxon>
    </lineage>
</organism>
<proteinExistence type="predicted"/>
<comment type="caution">
    <text evidence="2">The sequence shown here is derived from an EMBL/GenBank/DDBJ whole genome shotgun (WGS) entry which is preliminary data.</text>
</comment>
<name>A0A399FYX7_UNCN2</name>
<protein>
    <submittedName>
        <fullName evidence="2">Uncharacterized protein</fullName>
    </submittedName>
</protein>
<gene>
    <name evidence="2" type="ORF">B9J77_02720</name>
</gene>
<feature type="region of interest" description="Disordered" evidence="1">
    <location>
        <begin position="30"/>
        <end position="62"/>
    </location>
</feature>
<dbReference type="Proteomes" id="UP000266287">
    <property type="component" value="Unassembled WGS sequence"/>
</dbReference>
<evidence type="ECO:0000313" key="3">
    <source>
        <dbReference type="Proteomes" id="UP000266287"/>
    </source>
</evidence>
<evidence type="ECO:0000256" key="1">
    <source>
        <dbReference type="SAM" id="MobiDB-lite"/>
    </source>
</evidence>
<sequence>MKNAIIQAQSKGSYQNNINYLPEVILERDKERRVKRSQSATEAMSDTVAAQKRPGPSGGPVFGPLRRLFLGYVPQRAHCPRRTLH</sequence>
<evidence type="ECO:0000313" key="2">
    <source>
        <dbReference type="EMBL" id="RII00413.1"/>
    </source>
</evidence>
<dbReference type="EMBL" id="NDHY01000004">
    <property type="protein sequence ID" value="RII00413.1"/>
    <property type="molecule type" value="Genomic_DNA"/>
</dbReference>